<dbReference type="OrthoDB" id="7420165at2"/>
<dbReference type="EMBL" id="WTYM01000023">
    <property type="protein sequence ID" value="MXO58310.1"/>
    <property type="molecule type" value="Genomic_DNA"/>
</dbReference>
<dbReference type="AlphaFoldDB" id="A0A6I4STR3"/>
<reference evidence="1 2" key="1">
    <citation type="submission" date="2019-12" db="EMBL/GenBank/DDBJ databases">
        <title>Genomic-based taxomic classification of the family Erythrobacteraceae.</title>
        <authorList>
            <person name="Xu L."/>
        </authorList>
    </citation>
    <scope>NUCLEOTIDE SEQUENCE [LARGE SCALE GENOMIC DNA]</scope>
    <source>
        <strain evidence="1 2">MCCC 1K01500</strain>
    </source>
</reference>
<name>A0A6I4STR3_9SPHN</name>
<dbReference type="Proteomes" id="UP000433652">
    <property type="component" value="Unassembled WGS sequence"/>
</dbReference>
<protein>
    <submittedName>
        <fullName evidence="1">Heavy-metal-associated domain-containing protein</fullName>
    </submittedName>
</protein>
<accession>A0A6I4STR3</accession>
<keyword evidence="2" id="KW-1185">Reference proteome</keyword>
<proteinExistence type="predicted"/>
<comment type="caution">
    <text evidence="1">The sequence shown here is derived from an EMBL/GenBank/DDBJ whole genome shotgun (WGS) entry which is preliminary data.</text>
</comment>
<gene>
    <name evidence="1" type="ORF">GRI89_01965</name>
</gene>
<evidence type="ECO:0000313" key="2">
    <source>
        <dbReference type="Proteomes" id="UP000433652"/>
    </source>
</evidence>
<organism evidence="1 2">
    <name type="scientific">Croceibacterium salegens</name>
    <dbReference type="NCBI Taxonomy" id="1737568"/>
    <lineage>
        <taxon>Bacteria</taxon>
        <taxon>Pseudomonadati</taxon>
        <taxon>Pseudomonadota</taxon>
        <taxon>Alphaproteobacteria</taxon>
        <taxon>Sphingomonadales</taxon>
        <taxon>Erythrobacteraceae</taxon>
        <taxon>Croceibacterium</taxon>
    </lineage>
</organism>
<evidence type="ECO:0000313" key="1">
    <source>
        <dbReference type="EMBL" id="MXO58310.1"/>
    </source>
</evidence>
<sequence>MAAALWAQVEGDRGIAPVASSSDITVSGIEVNVTGNNPEDARQKGWLEAQRKAWAKLGGPAIADGQLESMVSAIVIDSETLGPRRYVAKLGVIFDRKRAGGLLGASDGERAHSAPMLTLPVLIGGGTATMYEVRNPWQQAWADFQAGTSAIDYVRPSGANGESLLLTYGQVNRRSRAWWNNILDEFSAADIIVPVARLDRQWPGGPVRGTFTARYGPDDLYLGSFTMTAPNEQAVPAMLNDAVARFDAMFSAALADGKLRPDPTLSSQSVQVSPEIQALLESARAAERAAANPEDVPVVGPVQPLPSTPAPNQPQVINSYTVQFATPDAASYDQALTLVRSAPGVRGAAISSTAIGGVSVMRVSYAGDISDLATALRSRGFQVQPLGNALSIRR</sequence>